<dbReference type="RefSeq" id="XP_008081174.1">
    <property type="nucleotide sequence ID" value="XM_008082983.1"/>
</dbReference>
<dbReference type="PANTHER" id="PTHR42699:SF1">
    <property type="entry name" value="CYSTATHIONINE GAMMA-SYNTHASE-RELATED"/>
    <property type="match status" value="1"/>
</dbReference>
<dbReference type="OrthoDB" id="10047078at2759"/>
<dbReference type="Pfam" id="PF01053">
    <property type="entry name" value="Cys_Met_Meta_PP"/>
    <property type="match status" value="1"/>
</dbReference>
<protein>
    <submittedName>
        <fullName evidence="4">PLP-dependent transferase</fullName>
    </submittedName>
</protein>
<sequence>MSATITTQLGEALPPGQKHAITFHLPKWTNVLRMVNKDRSIIAQLKSFYPRMMPGHVDVKALSVEVLKFLQVPEGNTTFIFTSLVSAAECIDFAVKGPRVDDENLPAIAEGPETQPMPREELSLRVLEVEKTGQRLYAVIFSMAKMPRLMHFWANAGTGITTRVAEESLPHVDSLREIPIDSPAREIPESPAHLEIKERIATLLERSPVGGERSVKVTKDDIYLYQTGMTAIYKTHKYILSTHTPPQKSALFGFAFYATLRVFSDFGPGYKLYPFGTADDLTSLTQFLESEKEAGRHVQAIWAEFPTNPSLTVPSLPRLREIANTYNALLIIDDTVGSFANIDLLGSNGVDILVTSLTKSFSGYADVMGGSAVLNPLGSRYQELKTLYTANYTLDYSPLDASVLASNSRDYLVRSHTLNTNTQSLVSYFQTHAQSPSSPIKTVQHPTTNPEFKANYDLVKRPTTEEFAAGYGYLFSIVFKNVDMLRVFYDNLNMHMGPHLGAHRTIVITYVKALYGKDLGWAGGRGLSEASMRIAPGLEDVDALIGDFENALKAVTDQDGKTEGDVEKALEGGLVSL</sequence>
<dbReference type="GeneID" id="19471242"/>
<accession>S3D4T4</accession>
<evidence type="ECO:0000256" key="1">
    <source>
        <dbReference type="ARBA" id="ARBA00001933"/>
    </source>
</evidence>
<dbReference type="GO" id="GO:0030170">
    <property type="term" value="F:pyridoxal phosphate binding"/>
    <property type="evidence" value="ECO:0007669"/>
    <property type="project" value="InterPro"/>
</dbReference>
<proteinExistence type="inferred from homology"/>
<comment type="similarity">
    <text evidence="3">Belongs to the trans-sulfuration enzymes family.</text>
</comment>
<dbReference type="InterPro" id="IPR051750">
    <property type="entry name" value="Trans-sulfuration_enzymes"/>
</dbReference>
<evidence type="ECO:0000256" key="3">
    <source>
        <dbReference type="RuleBase" id="RU362118"/>
    </source>
</evidence>
<keyword evidence="5" id="KW-1185">Reference proteome</keyword>
<dbReference type="Proteomes" id="UP000016922">
    <property type="component" value="Unassembled WGS sequence"/>
</dbReference>
<dbReference type="OMA" id="CYKTATH"/>
<dbReference type="InterPro" id="IPR015421">
    <property type="entry name" value="PyrdxlP-dep_Trfase_major"/>
</dbReference>
<dbReference type="GO" id="GO:0019346">
    <property type="term" value="P:transsulfuration"/>
    <property type="evidence" value="ECO:0007669"/>
    <property type="project" value="InterPro"/>
</dbReference>
<dbReference type="Gene3D" id="3.40.640.10">
    <property type="entry name" value="Type I PLP-dependent aspartate aminotransferase-like (Major domain)"/>
    <property type="match status" value="1"/>
</dbReference>
<evidence type="ECO:0000256" key="2">
    <source>
        <dbReference type="ARBA" id="ARBA00022898"/>
    </source>
</evidence>
<dbReference type="KEGG" id="glz:GLAREA_12201"/>
<dbReference type="SUPFAM" id="SSF53383">
    <property type="entry name" value="PLP-dependent transferases"/>
    <property type="match status" value="1"/>
</dbReference>
<evidence type="ECO:0000313" key="4">
    <source>
        <dbReference type="EMBL" id="EPE32119.1"/>
    </source>
</evidence>
<dbReference type="InterPro" id="IPR015422">
    <property type="entry name" value="PyrdxlP-dep_Trfase_small"/>
</dbReference>
<dbReference type="eggNOG" id="KOG0053">
    <property type="taxonomic scope" value="Eukaryota"/>
</dbReference>
<name>S3D4T4_GLAL2</name>
<comment type="cofactor">
    <cofactor evidence="1 3">
        <name>pyridoxal 5'-phosphate</name>
        <dbReference type="ChEBI" id="CHEBI:597326"/>
    </cofactor>
</comment>
<gene>
    <name evidence="4" type="ORF">GLAREA_12201</name>
</gene>
<dbReference type="STRING" id="1116229.S3D4T4"/>
<dbReference type="Gene3D" id="3.90.1150.10">
    <property type="entry name" value="Aspartate Aminotransferase, domain 1"/>
    <property type="match status" value="1"/>
</dbReference>
<keyword evidence="4" id="KW-0808">Transferase</keyword>
<dbReference type="GO" id="GO:0003962">
    <property type="term" value="F:cystathionine gamma-synthase activity"/>
    <property type="evidence" value="ECO:0007669"/>
    <property type="project" value="TreeGrafter"/>
</dbReference>
<dbReference type="EMBL" id="KE145360">
    <property type="protein sequence ID" value="EPE32119.1"/>
    <property type="molecule type" value="Genomic_DNA"/>
</dbReference>
<evidence type="ECO:0000313" key="5">
    <source>
        <dbReference type="Proteomes" id="UP000016922"/>
    </source>
</evidence>
<dbReference type="HOGENOM" id="CLU_011302_3_0_1"/>
<keyword evidence="2 3" id="KW-0663">Pyridoxal phosphate</keyword>
<dbReference type="InterPro" id="IPR015424">
    <property type="entry name" value="PyrdxlP-dep_Trfase"/>
</dbReference>
<dbReference type="InterPro" id="IPR000277">
    <property type="entry name" value="Cys/Met-Metab_PyrdxlP-dep_enz"/>
</dbReference>
<dbReference type="PANTHER" id="PTHR42699">
    <property type="match status" value="1"/>
</dbReference>
<reference evidence="4 5" key="1">
    <citation type="journal article" date="2013" name="BMC Genomics">
        <title>Genomics-driven discovery of the pneumocandin biosynthetic gene cluster in the fungus Glarea lozoyensis.</title>
        <authorList>
            <person name="Chen L."/>
            <person name="Yue Q."/>
            <person name="Zhang X."/>
            <person name="Xiang M."/>
            <person name="Wang C."/>
            <person name="Li S."/>
            <person name="Che Y."/>
            <person name="Ortiz-Lopez F.J."/>
            <person name="Bills G.F."/>
            <person name="Liu X."/>
            <person name="An Z."/>
        </authorList>
    </citation>
    <scope>NUCLEOTIDE SEQUENCE [LARGE SCALE GENOMIC DNA]</scope>
    <source>
        <strain evidence="5">ATCC 20868 / MF5171</strain>
    </source>
</reference>
<dbReference type="AlphaFoldDB" id="S3D4T4"/>
<organism evidence="4 5">
    <name type="scientific">Glarea lozoyensis (strain ATCC 20868 / MF5171)</name>
    <dbReference type="NCBI Taxonomy" id="1116229"/>
    <lineage>
        <taxon>Eukaryota</taxon>
        <taxon>Fungi</taxon>
        <taxon>Dikarya</taxon>
        <taxon>Ascomycota</taxon>
        <taxon>Pezizomycotina</taxon>
        <taxon>Leotiomycetes</taxon>
        <taxon>Helotiales</taxon>
        <taxon>Helotiaceae</taxon>
        <taxon>Glarea</taxon>
    </lineage>
</organism>